<accession>A0A2B4RW76</accession>
<evidence type="ECO:0000256" key="1">
    <source>
        <dbReference type="ARBA" id="ARBA00022737"/>
    </source>
</evidence>
<keyword evidence="1" id="KW-0677">Repeat</keyword>
<dbReference type="InterPro" id="IPR000488">
    <property type="entry name" value="Death_dom"/>
</dbReference>
<dbReference type="InterPro" id="IPR027417">
    <property type="entry name" value="P-loop_NTPase"/>
</dbReference>
<keyword evidence="6" id="KW-1185">Reference proteome</keyword>
<feature type="domain" description="Roc" evidence="4">
    <location>
        <begin position="268"/>
        <end position="554"/>
    </location>
</feature>
<feature type="region of interest" description="Disordered" evidence="3">
    <location>
        <begin position="304"/>
        <end position="362"/>
    </location>
</feature>
<feature type="compositionally biased region" description="Basic and acidic residues" evidence="3">
    <location>
        <begin position="346"/>
        <end position="355"/>
    </location>
</feature>
<evidence type="ECO:0000256" key="3">
    <source>
        <dbReference type="SAM" id="MobiDB-lite"/>
    </source>
</evidence>
<name>A0A2B4RW76_STYPI</name>
<evidence type="ECO:0000256" key="2">
    <source>
        <dbReference type="ARBA" id="ARBA00022741"/>
    </source>
</evidence>
<dbReference type="PANTHER" id="PTHR47508">
    <property type="entry name" value="SAM DOMAIN-CONTAINING PROTEIN-RELATED"/>
    <property type="match status" value="1"/>
</dbReference>
<dbReference type="OrthoDB" id="5973407at2759"/>
<evidence type="ECO:0000259" key="4">
    <source>
        <dbReference type="PROSITE" id="PS51424"/>
    </source>
</evidence>
<keyword evidence="5" id="KW-0808">Transferase</keyword>
<dbReference type="SUPFAM" id="SSF52540">
    <property type="entry name" value="P-loop containing nucleoside triphosphate hydrolases"/>
    <property type="match status" value="1"/>
</dbReference>
<keyword evidence="2" id="KW-0547">Nucleotide-binding</keyword>
<evidence type="ECO:0000313" key="5">
    <source>
        <dbReference type="EMBL" id="PFX20820.1"/>
    </source>
</evidence>
<dbReference type="InterPro" id="IPR011029">
    <property type="entry name" value="DEATH-like_dom_sf"/>
</dbReference>
<dbReference type="Pfam" id="PF00531">
    <property type="entry name" value="Death"/>
    <property type="match status" value="1"/>
</dbReference>
<evidence type="ECO:0000313" key="6">
    <source>
        <dbReference type="Proteomes" id="UP000225706"/>
    </source>
</evidence>
<feature type="compositionally biased region" description="Polar residues" evidence="3">
    <location>
        <begin position="333"/>
        <end position="345"/>
    </location>
</feature>
<proteinExistence type="predicted"/>
<organism evidence="5 6">
    <name type="scientific">Stylophora pistillata</name>
    <name type="common">Smooth cauliflower coral</name>
    <dbReference type="NCBI Taxonomy" id="50429"/>
    <lineage>
        <taxon>Eukaryota</taxon>
        <taxon>Metazoa</taxon>
        <taxon>Cnidaria</taxon>
        <taxon>Anthozoa</taxon>
        <taxon>Hexacorallia</taxon>
        <taxon>Scleractinia</taxon>
        <taxon>Astrocoeniina</taxon>
        <taxon>Pocilloporidae</taxon>
        <taxon>Stylophora</taxon>
    </lineage>
</organism>
<sequence length="1118" mass="127187">MEASIFTVAWKVSALLKTGIPSNEYLEGVAHEIQDGWKKLGRRLRLTGSILSSTNEEEEFPSEKCYKMLLYCKQHYGSSAEFKTLAAGLEHPFVQSRDLAYKYCYITTGSGQMKENCIQRYKPAGTCISTITNGAWKDSASLKIGIPSNEDLEGVTIEIQDGWMKLGRYFGLKRSVLCNINEEKKFPSEKCYQMLLYYKQHYGSSAEFKTLAAGLEHPLVQRRDLAYKYCYITTGFGQIGRELRTIPPEIKARGLEAELAYENALRIGKVKVYRARIILIGQDRAGKTSLKKSLLGLRFDPEEQSTSGIEVDPSSFEVNVDQESQADADRHNQYSPKTPHLMSNSSDHHMERSDHQNSQIKIDTSKPPEEFCKSLIQYLKGLNLQSSSAEPVVHIDIWDLAGQQLYYASHPVFLSTRALYLLVFNLSKGLQDTAVSYVRQGIHNRCLENPTGETNLKNLLSWPVSIDAFSPIQQEAGKKQTPYLRPPVLMVGTHADKPFQDIEEMNVQIRKKLSEKRCGRHVNTQYFSVDNTQSSSDAGIIKLRDEILKVLKREPYMGEQVPGLQSKFVDYSHRLEEDGILSMELVRHVFSKFIKENPVAEKDILDMMERFGLVAKFATSTQESELYFVPAQLRSSPKDVCEMKPSDLDPCPLYLCFPNDFVPHGIFYQLVSRCSGWCSENGFRNPPTLHYHIARFPIEKKFFHQLILLCKKGYIKIVLKHREPVSEECLVEGEEVAEDLRNFLDRTLQDISQQIPWRGNLKYDLRVECPFCSSERRNCQDHDKISCTHEDCLCLIEMAPAGKLFCKKCSCGKEPTFPGLEKWFLRDACTQKDKDDAWGNGVRVMEAKKCVYYKPADWLISPPEDFNAAVVFGHGRIFGPQVQILKRPPYNCKWIQVVHTDQEELAKYKGYDCPISEDLNKDPEGRSEFKVLLCGRGDPEDFELKGYDIAVQAFAGGELRETRCSLLFVGVRDGEQDEKTKLLLSYGVDKKQLCVRGFVGSRAKMKDLLCEADLAIMPSRAEGFGLIALEALSARLPILVSGNSGFAQAIRDLPNGKLFIVDSEKPEEWATAIAAVEKRHREYIQIKELREAYGKKYSWKEKCETLVDQMRKMVQGVN</sequence>
<dbReference type="Gene3D" id="3.40.50.2000">
    <property type="entry name" value="Glycogen Phosphorylase B"/>
    <property type="match status" value="1"/>
</dbReference>
<dbReference type="Gene3D" id="3.40.50.300">
    <property type="entry name" value="P-loop containing nucleotide triphosphate hydrolases"/>
    <property type="match status" value="1"/>
</dbReference>
<dbReference type="Pfam" id="PF08477">
    <property type="entry name" value="Roc"/>
    <property type="match status" value="1"/>
</dbReference>
<dbReference type="SUPFAM" id="SSF53756">
    <property type="entry name" value="UDP-Glycosyltransferase/glycogen phosphorylase"/>
    <property type="match status" value="1"/>
</dbReference>
<dbReference type="AlphaFoldDB" id="A0A2B4RW76"/>
<dbReference type="GO" id="GO:0016301">
    <property type="term" value="F:kinase activity"/>
    <property type="evidence" value="ECO:0007669"/>
    <property type="project" value="UniProtKB-KW"/>
</dbReference>
<dbReference type="CDD" id="cd01670">
    <property type="entry name" value="Death"/>
    <property type="match status" value="2"/>
</dbReference>
<keyword evidence="5" id="KW-0418">Kinase</keyword>
<dbReference type="CDD" id="cd03801">
    <property type="entry name" value="GT4_PimA-like"/>
    <property type="match status" value="1"/>
</dbReference>
<dbReference type="PANTHER" id="PTHR47508:SF1">
    <property type="entry name" value="NON-SPECIFIC SERINE_THREONINE PROTEIN KINASE"/>
    <property type="match status" value="1"/>
</dbReference>
<dbReference type="InterPro" id="IPR020859">
    <property type="entry name" value="ROC"/>
</dbReference>
<dbReference type="GO" id="GO:0000166">
    <property type="term" value="F:nucleotide binding"/>
    <property type="evidence" value="ECO:0007669"/>
    <property type="project" value="UniProtKB-KW"/>
</dbReference>
<gene>
    <name evidence="5" type="primary">pats1</name>
    <name evidence="5" type="ORF">AWC38_SpisGene14712</name>
</gene>
<comment type="caution">
    <text evidence="5">The sequence shown here is derived from an EMBL/GenBank/DDBJ whole genome shotgun (WGS) entry which is preliminary data.</text>
</comment>
<dbReference type="SUPFAM" id="SSF47986">
    <property type="entry name" value="DEATH domain"/>
    <property type="match status" value="1"/>
</dbReference>
<reference evidence="6" key="1">
    <citation type="journal article" date="2017" name="bioRxiv">
        <title>Comparative analysis of the genomes of Stylophora pistillata and Acropora digitifera provides evidence for extensive differences between species of corals.</title>
        <authorList>
            <person name="Voolstra C.R."/>
            <person name="Li Y."/>
            <person name="Liew Y.J."/>
            <person name="Baumgarten S."/>
            <person name="Zoccola D."/>
            <person name="Flot J.-F."/>
            <person name="Tambutte S."/>
            <person name="Allemand D."/>
            <person name="Aranda M."/>
        </authorList>
    </citation>
    <scope>NUCLEOTIDE SEQUENCE [LARGE SCALE GENOMIC DNA]</scope>
</reference>
<protein>
    <submittedName>
        <fullName evidence="5">Putative serine/threonine-protein kinase pats1</fullName>
    </submittedName>
</protein>
<dbReference type="Proteomes" id="UP000225706">
    <property type="component" value="Unassembled WGS sequence"/>
</dbReference>
<dbReference type="Pfam" id="PF20706">
    <property type="entry name" value="GT4-conflict"/>
    <property type="match status" value="2"/>
</dbReference>
<dbReference type="GO" id="GO:0007165">
    <property type="term" value="P:signal transduction"/>
    <property type="evidence" value="ECO:0007669"/>
    <property type="project" value="InterPro"/>
</dbReference>
<dbReference type="Gene3D" id="1.10.533.10">
    <property type="entry name" value="Death Domain, Fas"/>
    <property type="match status" value="2"/>
</dbReference>
<dbReference type="PROSITE" id="PS51424">
    <property type="entry name" value="ROC"/>
    <property type="match status" value="1"/>
</dbReference>
<dbReference type="EMBL" id="LSMT01000301">
    <property type="protein sequence ID" value="PFX20820.1"/>
    <property type="molecule type" value="Genomic_DNA"/>
</dbReference>